<evidence type="ECO:0000259" key="4">
    <source>
        <dbReference type="Pfam" id="PF01156"/>
    </source>
</evidence>
<dbReference type="GO" id="GO:0005829">
    <property type="term" value="C:cytosol"/>
    <property type="evidence" value="ECO:0007669"/>
    <property type="project" value="TreeGrafter"/>
</dbReference>
<keyword evidence="2 5" id="KW-0378">Hydrolase</keyword>
<dbReference type="InterPro" id="IPR036452">
    <property type="entry name" value="Ribo_hydro-like"/>
</dbReference>
<dbReference type="SUPFAM" id="SSF53590">
    <property type="entry name" value="Nucleoside hydrolase"/>
    <property type="match status" value="1"/>
</dbReference>
<evidence type="ECO:0000313" key="5">
    <source>
        <dbReference type="EMBL" id="CEN62816.1"/>
    </source>
</evidence>
<dbReference type="GO" id="GO:0008477">
    <property type="term" value="F:purine nucleosidase activity"/>
    <property type="evidence" value="ECO:0007669"/>
    <property type="project" value="TreeGrafter"/>
</dbReference>
<evidence type="ECO:0000256" key="3">
    <source>
        <dbReference type="ARBA" id="ARBA00023295"/>
    </source>
</evidence>
<dbReference type="Gene3D" id="3.90.245.10">
    <property type="entry name" value="Ribonucleoside hydrolase-like"/>
    <property type="match status" value="1"/>
</dbReference>
<keyword evidence="6" id="KW-1185">Reference proteome</keyword>
<dbReference type="AlphaFoldDB" id="A0A0U5CRX7"/>
<dbReference type="STRING" id="454130.A0A0U5CRX7"/>
<dbReference type="InterPro" id="IPR001910">
    <property type="entry name" value="Inosine/uridine_hydrolase_dom"/>
</dbReference>
<dbReference type="InterPro" id="IPR023186">
    <property type="entry name" value="IUNH"/>
</dbReference>
<dbReference type="OrthoDB" id="5783963at2759"/>
<evidence type="ECO:0000256" key="2">
    <source>
        <dbReference type="ARBA" id="ARBA00022801"/>
    </source>
</evidence>
<dbReference type="OMA" id="RNVVSMF"/>
<dbReference type="PANTHER" id="PTHR12304:SF56">
    <property type="entry name" value="HYDROLASE, PUTATIVE (AFU_ORTHOLOGUE AFUA_1G11790)-RELATED"/>
    <property type="match status" value="1"/>
</dbReference>
<accession>A0A0U5CRX7</accession>
<organism evidence="5 6">
    <name type="scientific">Aspergillus calidoustus</name>
    <dbReference type="NCBI Taxonomy" id="454130"/>
    <lineage>
        <taxon>Eukaryota</taxon>
        <taxon>Fungi</taxon>
        <taxon>Dikarya</taxon>
        <taxon>Ascomycota</taxon>
        <taxon>Pezizomycotina</taxon>
        <taxon>Eurotiomycetes</taxon>
        <taxon>Eurotiomycetidae</taxon>
        <taxon>Eurotiales</taxon>
        <taxon>Aspergillaceae</taxon>
        <taxon>Aspergillus</taxon>
        <taxon>Aspergillus subgen. Nidulantes</taxon>
    </lineage>
</organism>
<name>A0A0U5CRX7_ASPCI</name>
<dbReference type="GO" id="GO:0006152">
    <property type="term" value="P:purine nucleoside catabolic process"/>
    <property type="evidence" value="ECO:0007669"/>
    <property type="project" value="TreeGrafter"/>
</dbReference>
<protein>
    <submittedName>
        <fullName evidence="5">Putative Inosine-uridine preferring nucleoside hydrolase</fullName>
    </submittedName>
</protein>
<dbReference type="Proteomes" id="UP000054771">
    <property type="component" value="Unassembled WGS sequence"/>
</dbReference>
<reference evidence="6" key="1">
    <citation type="journal article" date="2016" name="Genome Announc.">
        <title>Draft genome sequences of fungus Aspergillus calidoustus.</title>
        <authorList>
            <person name="Horn F."/>
            <person name="Linde J."/>
            <person name="Mattern D.J."/>
            <person name="Walther G."/>
            <person name="Guthke R."/>
            <person name="Scherlach K."/>
            <person name="Martin K."/>
            <person name="Brakhage A.A."/>
            <person name="Petzke L."/>
            <person name="Valiante V."/>
        </authorList>
    </citation>
    <scope>NUCLEOTIDE SEQUENCE [LARGE SCALE GENOMIC DNA]</scope>
    <source>
        <strain evidence="6">SF006504</strain>
    </source>
</reference>
<comment type="similarity">
    <text evidence="1">Belongs to the IUNH family.</text>
</comment>
<dbReference type="Pfam" id="PF01156">
    <property type="entry name" value="IU_nuc_hydro"/>
    <property type="match status" value="1"/>
</dbReference>
<gene>
    <name evidence="5" type="ORF">ASPCAL09445</name>
</gene>
<evidence type="ECO:0000313" key="6">
    <source>
        <dbReference type="Proteomes" id="UP000054771"/>
    </source>
</evidence>
<sequence>MNEVSDLNMAPKKKIIIDTDPGIDDILALLLAFSEKSADVEVLLVSLTFGNVEVKSCLRNVVSMFHILEKEMKWRREQGRPEGFDALRARAPIVALGAQDPLEDQKMLADYFHGVDGLGGIHDSHPHLTPQDAWEHLFDPTHEPVELKPVSAEPNAHQSFIPSKRVAHEEILRVLRENDPDTVTIVAVGPLTNLALASAADAETFLRAKEVVVMGGAVNEPGNVTPVAEFNAYADAFAAARVYALTSPSPKSTLPPSKSLPDFPPNLSRQLTLRLFPLDITLKHGLNRGQFRKAITPLLETGSPLAEWVSAFMAHTFATLERLHANQRGDSAELSLHDPVCVWYALTADDEGWKPSEKSPEDIRVETTGQWTRGACIVDRRDRHPVDGDEESSSDHGLWLSRRAGNRIWRMDKSPAESNFGEILIERLFT</sequence>
<dbReference type="PANTHER" id="PTHR12304">
    <property type="entry name" value="INOSINE-URIDINE PREFERRING NUCLEOSIDE HYDROLASE"/>
    <property type="match status" value="1"/>
</dbReference>
<keyword evidence="3" id="KW-0326">Glycosidase</keyword>
<dbReference type="EMBL" id="CDMC01000007">
    <property type="protein sequence ID" value="CEN62816.1"/>
    <property type="molecule type" value="Genomic_DNA"/>
</dbReference>
<feature type="domain" description="Inosine/uridine-preferring nucleoside hydrolase" evidence="4">
    <location>
        <begin position="15"/>
        <end position="383"/>
    </location>
</feature>
<evidence type="ECO:0000256" key="1">
    <source>
        <dbReference type="ARBA" id="ARBA00009176"/>
    </source>
</evidence>
<proteinExistence type="inferred from homology"/>